<dbReference type="InterPro" id="IPR007044">
    <property type="entry name" value="Cyclodeamin/CycHdrlase"/>
</dbReference>
<protein>
    <submittedName>
        <fullName evidence="2">Formiminotetrahydrofolate cyclodeaminase</fullName>
    </submittedName>
</protein>
<dbReference type="AlphaFoldDB" id="A0A1H2ZZZ1"/>
<dbReference type="GO" id="GO:0003824">
    <property type="term" value="F:catalytic activity"/>
    <property type="evidence" value="ECO:0007669"/>
    <property type="project" value="InterPro"/>
</dbReference>
<name>A0A1H2ZZZ1_HALVA</name>
<dbReference type="STRING" id="28442.SAMN05443574_12023"/>
<dbReference type="Pfam" id="PF04961">
    <property type="entry name" value="FTCD_C"/>
    <property type="match status" value="1"/>
</dbReference>
<proteinExistence type="predicted"/>
<evidence type="ECO:0000313" key="3">
    <source>
        <dbReference type="Proteomes" id="UP000182573"/>
    </source>
</evidence>
<accession>A0A1H2ZZZ1</accession>
<dbReference type="InterPro" id="IPR036178">
    <property type="entry name" value="Formintransfe-cycloase-like_sf"/>
</dbReference>
<reference evidence="2 3" key="1">
    <citation type="submission" date="2016-10" db="EMBL/GenBank/DDBJ databases">
        <authorList>
            <person name="de Groot N.N."/>
        </authorList>
    </citation>
    <scope>NUCLEOTIDE SEQUENCE [LARGE SCALE GENOMIC DNA]</scope>
    <source>
        <strain evidence="2 3">DSM 3756</strain>
    </source>
</reference>
<dbReference type="Proteomes" id="UP000182573">
    <property type="component" value="Unassembled WGS sequence"/>
</dbReference>
<dbReference type="RefSeq" id="WP_004516335.1">
    <property type="nucleotide sequence ID" value="NZ_FNOF01000020.1"/>
</dbReference>
<evidence type="ECO:0000259" key="1">
    <source>
        <dbReference type="Pfam" id="PF04961"/>
    </source>
</evidence>
<sequence length="197" mass="19681">MTFADQPIGEFLDDVASGQVTPSGGAVAAVGGAMGAALCEMVCIHTVGTDGTQTAPSELSEVGEALADHRERLLALADEDAAAVDAVGAAFESGDDARIQAASKRSTEVPLETAEVCLDVVEHAGTVTAKSTPVAVPDAAVGALLAAAALQASVSTARANLGMIDDESFVAKMEQRADEAEAAGEAALEEAVANAEN</sequence>
<dbReference type="EMBL" id="FNOF01000020">
    <property type="protein sequence ID" value="SDX22903.1"/>
    <property type="molecule type" value="Genomic_DNA"/>
</dbReference>
<organism evidence="2 3">
    <name type="scientific">Haloarcula vallismortis</name>
    <name type="common">Halobacterium vallismortis</name>
    <dbReference type="NCBI Taxonomy" id="28442"/>
    <lineage>
        <taxon>Archaea</taxon>
        <taxon>Methanobacteriati</taxon>
        <taxon>Methanobacteriota</taxon>
        <taxon>Stenosarchaea group</taxon>
        <taxon>Halobacteria</taxon>
        <taxon>Halobacteriales</taxon>
        <taxon>Haloarculaceae</taxon>
        <taxon>Haloarcula</taxon>
    </lineage>
</organism>
<evidence type="ECO:0000313" key="2">
    <source>
        <dbReference type="EMBL" id="SDX22903.1"/>
    </source>
</evidence>
<gene>
    <name evidence="2" type="ORF">SAMN05443574_12023</name>
</gene>
<feature type="domain" description="Cyclodeaminase/cyclohydrolase" evidence="1">
    <location>
        <begin position="8"/>
        <end position="178"/>
    </location>
</feature>
<dbReference type="SUPFAM" id="SSF101262">
    <property type="entry name" value="Methenyltetrahydrofolate cyclohydrolase-like"/>
    <property type="match status" value="1"/>
</dbReference>
<dbReference type="Gene3D" id="1.20.120.680">
    <property type="entry name" value="Formiminotetrahydrofolate cyclodeaminase monomer, up-and-down helical bundle"/>
    <property type="match status" value="1"/>
</dbReference>